<dbReference type="SUPFAM" id="SSF47384">
    <property type="entry name" value="Homodimeric domain of signal transducing histidine kinase"/>
    <property type="match status" value="1"/>
</dbReference>
<dbReference type="InterPro" id="IPR036097">
    <property type="entry name" value="HisK_dim/P_sf"/>
</dbReference>
<feature type="transmembrane region" description="Helical" evidence="7">
    <location>
        <begin position="65"/>
        <end position="87"/>
    </location>
</feature>
<keyword evidence="3" id="KW-0597">Phosphoprotein</keyword>
<comment type="catalytic activity">
    <reaction evidence="1">
        <text>ATP + protein L-histidine = ADP + protein N-phospho-L-histidine.</text>
        <dbReference type="EC" id="2.7.13.3"/>
    </reaction>
</comment>
<dbReference type="EC" id="2.7.13.3" evidence="2"/>
<dbReference type="PANTHER" id="PTHR45453:SF1">
    <property type="entry name" value="PHOSPHATE REGULON SENSOR PROTEIN PHOR"/>
    <property type="match status" value="1"/>
</dbReference>
<dbReference type="Proteomes" id="UP000391834">
    <property type="component" value="Unassembled WGS sequence"/>
</dbReference>
<keyword evidence="5" id="KW-0418">Kinase</keyword>
<gene>
    <name evidence="9" type="ORF">PbJCM13498_03320</name>
</gene>
<evidence type="ECO:0000256" key="5">
    <source>
        <dbReference type="ARBA" id="ARBA00022777"/>
    </source>
</evidence>
<dbReference type="GO" id="GO:0005886">
    <property type="term" value="C:plasma membrane"/>
    <property type="evidence" value="ECO:0007669"/>
    <property type="project" value="TreeGrafter"/>
</dbReference>
<evidence type="ECO:0000313" key="10">
    <source>
        <dbReference type="Proteomes" id="UP000391834"/>
    </source>
</evidence>
<evidence type="ECO:0000256" key="3">
    <source>
        <dbReference type="ARBA" id="ARBA00022553"/>
    </source>
</evidence>
<dbReference type="GO" id="GO:0000155">
    <property type="term" value="F:phosphorelay sensor kinase activity"/>
    <property type="evidence" value="ECO:0007669"/>
    <property type="project" value="InterPro"/>
</dbReference>
<evidence type="ECO:0000256" key="6">
    <source>
        <dbReference type="ARBA" id="ARBA00023012"/>
    </source>
</evidence>
<evidence type="ECO:0000256" key="2">
    <source>
        <dbReference type="ARBA" id="ARBA00012438"/>
    </source>
</evidence>
<dbReference type="SMART" id="SM00388">
    <property type="entry name" value="HisKA"/>
    <property type="match status" value="1"/>
</dbReference>
<keyword evidence="7" id="KW-0812">Transmembrane</keyword>
<dbReference type="PANTHER" id="PTHR45453">
    <property type="entry name" value="PHOSPHATE REGULON SENSOR PROTEIN PHOR"/>
    <property type="match status" value="1"/>
</dbReference>
<keyword evidence="7" id="KW-0472">Membrane</keyword>
<dbReference type="GO" id="GO:0016036">
    <property type="term" value="P:cellular response to phosphate starvation"/>
    <property type="evidence" value="ECO:0007669"/>
    <property type="project" value="TreeGrafter"/>
</dbReference>
<dbReference type="InterPro" id="IPR050351">
    <property type="entry name" value="BphY/WalK/GraS-like"/>
</dbReference>
<dbReference type="OrthoDB" id="1046984at2"/>
<dbReference type="Pfam" id="PF02518">
    <property type="entry name" value="HATPase_c"/>
    <property type="match status" value="1"/>
</dbReference>
<dbReference type="CDD" id="cd00082">
    <property type="entry name" value="HisKA"/>
    <property type="match status" value="1"/>
</dbReference>
<evidence type="ECO:0000256" key="4">
    <source>
        <dbReference type="ARBA" id="ARBA00022679"/>
    </source>
</evidence>
<organism evidence="9 10">
    <name type="scientific">Prolixibacter bellariivorans</name>
    <dbReference type="NCBI Taxonomy" id="314319"/>
    <lineage>
        <taxon>Bacteria</taxon>
        <taxon>Pseudomonadati</taxon>
        <taxon>Bacteroidota</taxon>
        <taxon>Bacteroidia</taxon>
        <taxon>Marinilabiliales</taxon>
        <taxon>Prolixibacteraceae</taxon>
        <taxon>Prolixibacter</taxon>
    </lineage>
</organism>
<feature type="transmembrane region" description="Helical" evidence="7">
    <location>
        <begin position="191"/>
        <end position="219"/>
    </location>
</feature>
<protein>
    <recommendedName>
        <fullName evidence="2">histidine kinase</fullName>
        <ecNumber evidence="2">2.7.13.3</ecNumber>
    </recommendedName>
</protein>
<dbReference type="GO" id="GO:0004721">
    <property type="term" value="F:phosphoprotein phosphatase activity"/>
    <property type="evidence" value="ECO:0007669"/>
    <property type="project" value="TreeGrafter"/>
</dbReference>
<feature type="transmembrane region" description="Helical" evidence="7">
    <location>
        <begin position="41"/>
        <end position="59"/>
    </location>
</feature>
<evidence type="ECO:0000259" key="8">
    <source>
        <dbReference type="PROSITE" id="PS50109"/>
    </source>
</evidence>
<dbReference type="InterPro" id="IPR004358">
    <property type="entry name" value="Sig_transdc_His_kin-like_C"/>
</dbReference>
<dbReference type="InterPro" id="IPR003594">
    <property type="entry name" value="HATPase_dom"/>
</dbReference>
<keyword evidence="10" id="KW-1185">Reference proteome</keyword>
<feature type="transmembrane region" description="Helical" evidence="7">
    <location>
        <begin position="94"/>
        <end position="118"/>
    </location>
</feature>
<dbReference type="Gene3D" id="1.10.287.130">
    <property type="match status" value="1"/>
</dbReference>
<dbReference type="PRINTS" id="PR00344">
    <property type="entry name" value="BCTRLSENSOR"/>
</dbReference>
<dbReference type="AlphaFoldDB" id="A0A5M4AU37"/>
<accession>A0A5M4AU37</accession>
<name>A0A5M4AU37_9BACT</name>
<comment type="caution">
    <text evidence="9">The sequence shown here is derived from an EMBL/GenBank/DDBJ whole genome shotgun (WGS) entry which is preliminary data.</text>
</comment>
<dbReference type="InterPro" id="IPR003661">
    <property type="entry name" value="HisK_dim/P_dom"/>
</dbReference>
<dbReference type="Gene3D" id="3.30.565.10">
    <property type="entry name" value="Histidine kinase-like ATPase, C-terminal domain"/>
    <property type="match status" value="1"/>
</dbReference>
<dbReference type="PROSITE" id="PS50109">
    <property type="entry name" value="HIS_KIN"/>
    <property type="match status" value="1"/>
</dbReference>
<dbReference type="EMBL" id="BLAX01000001">
    <property type="protein sequence ID" value="GET31469.1"/>
    <property type="molecule type" value="Genomic_DNA"/>
</dbReference>
<dbReference type="InterPro" id="IPR036890">
    <property type="entry name" value="HATPase_C_sf"/>
</dbReference>
<dbReference type="SMART" id="SM00387">
    <property type="entry name" value="HATPase_c"/>
    <property type="match status" value="1"/>
</dbReference>
<evidence type="ECO:0000256" key="1">
    <source>
        <dbReference type="ARBA" id="ARBA00000085"/>
    </source>
</evidence>
<dbReference type="InterPro" id="IPR005467">
    <property type="entry name" value="His_kinase_dom"/>
</dbReference>
<keyword evidence="7" id="KW-1133">Transmembrane helix</keyword>
<feature type="domain" description="Histidine kinase" evidence="8">
    <location>
        <begin position="235"/>
        <end position="452"/>
    </location>
</feature>
<feature type="transmembrane region" description="Helical" evidence="7">
    <location>
        <begin position="6"/>
        <end position="29"/>
    </location>
</feature>
<evidence type="ECO:0000313" key="9">
    <source>
        <dbReference type="EMBL" id="GET31469.1"/>
    </source>
</evidence>
<keyword evidence="4" id="KW-0808">Transferase</keyword>
<reference evidence="9 10" key="1">
    <citation type="submission" date="2019-10" db="EMBL/GenBank/DDBJ databases">
        <title>Prolixibacter strains distinguished by the presence of nitrate reductase genes were adept at nitrate-dependent anaerobic corrosion of metallic iron and carbon steel.</title>
        <authorList>
            <person name="Iino T."/>
            <person name="Shono N."/>
            <person name="Ito K."/>
            <person name="Nakamura R."/>
            <person name="Sueoka K."/>
            <person name="Harayama S."/>
            <person name="Ohkuma M."/>
        </authorList>
    </citation>
    <scope>NUCLEOTIDE SEQUENCE [LARGE SCALE GENOMIC DNA]</scope>
    <source>
        <strain evidence="9 10">JCM 13498</strain>
    </source>
</reference>
<feature type="transmembrane region" description="Helical" evidence="7">
    <location>
        <begin position="124"/>
        <end position="143"/>
    </location>
</feature>
<proteinExistence type="predicted"/>
<keyword evidence="6" id="KW-0902">Two-component regulatory system</keyword>
<dbReference type="SUPFAM" id="SSF55874">
    <property type="entry name" value="ATPase domain of HSP90 chaperone/DNA topoisomerase II/histidine kinase"/>
    <property type="match status" value="1"/>
</dbReference>
<feature type="transmembrane region" description="Helical" evidence="7">
    <location>
        <begin position="155"/>
        <end position="179"/>
    </location>
</feature>
<evidence type="ECO:0000256" key="7">
    <source>
        <dbReference type="SAM" id="Phobius"/>
    </source>
</evidence>
<sequence length="452" mass="50838">MVDMEPFSLKIIVVIAAGISLIMGFYMLLIHWNTVRVKGPMCWAAGNLLIGIGLLFRLISPAQGFCATAVPMLLITVGLYIYLAGIWQFKEKRIIWWIVIGIPAFDVFQSLVFFYLFPLNRIRVGLHMLILIVYSIMAIYEMLRLDDSKRYLRNIFRLNAISFTAFLVLLLVGVVVVLNRPAYTSTQIGNIWVIAFGIAGGIMTALTFGFLSAVNLQLYTELEGQLKSKTKFFSIIAHDLRGPVGTIMNFLNLMNTEKDLQEEEKLIFMEKMEVLSQSTYHLLQNLLDWAHTSQNLASFEEELIELNQLVASNIEFFRSLTQMKSIHLEYHNGEEAYISGNVKMIETVIRNLVSNAIKFTPKGGTISITTENNLHGVRLVVEDTGIGIEHNRLNRIFELENSRSSQGTEGETGSGLGLALCKDFVRKNNGTIHVESTVDVGTRVIVDFPSPV</sequence>